<keyword evidence="3" id="KW-1185">Reference proteome</keyword>
<reference evidence="2 3" key="1">
    <citation type="journal article" date="2019" name="Sci. Rep.">
        <title>Orb-weaving spider Araneus ventricosus genome elucidates the spidroin gene catalogue.</title>
        <authorList>
            <person name="Kono N."/>
            <person name="Nakamura H."/>
            <person name="Ohtoshi R."/>
            <person name="Moran D.A.P."/>
            <person name="Shinohara A."/>
            <person name="Yoshida Y."/>
            <person name="Fujiwara M."/>
            <person name="Mori M."/>
            <person name="Tomita M."/>
            <person name="Arakawa K."/>
        </authorList>
    </citation>
    <scope>NUCLEOTIDE SEQUENCE [LARGE SCALE GENOMIC DNA]</scope>
</reference>
<accession>A0A4Y2JF98</accession>
<proteinExistence type="predicted"/>
<organism evidence="2 3">
    <name type="scientific">Araneus ventricosus</name>
    <name type="common">Orbweaver spider</name>
    <name type="synonym">Epeira ventricosa</name>
    <dbReference type="NCBI Taxonomy" id="182803"/>
    <lineage>
        <taxon>Eukaryota</taxon>
        <taxon>Metazoa</taxon>
        <taxon>Ecdysozoa</taxon>
        <taxon>Arthropoda</taxon>
        <taxon>Chelicerata</taxon>
        <taxon>Arachnida</taxon>
        <taxon>Araneae</taxon>
        <taxon>Araneomorphae</taxon>
        <taxon>Entelegynae</taxon>
        <taxon>Araneoidea</taxon>
        <taxon>Araneidae</taxon>
        <taxon>Araneus</taxon>
    </lineage>
</organism>
<evidence type="ECO:0000313" key="3">
    <source>
        <dbReference type="Proteomes" id="UP000499080"/>
    </source>
</evidence>
<protein>
    <recommendedName>
        <fullName evidence="4">Gustatory receptor</fullName>
    </recommendedName>
</protein>
<dbReference type="Proteomes" id="UP000499080">
    <property type="component" value="Unassembled WGS sequence"/>
</dbReference>
<comment type="caution">
    <text evidence="2">The sequence shown here is derived from an EMBL/GenBank/DDBJ whole genome shotgun (WGS) entry which is preliminary data.</text>
</comment>
<feature type="transmembrane region" description="Helical" evidence="1">
    <location>
        <begin position="174"/>
        <end position="197"/>
    </location>
</feature>
<feature type="transmembrane region" description="Helical" evidence="1">
    <location>
        <begin position="246"/>
        <end position="266"/>
    </location>
</feature>
<feature type="transmembrane region" description="Helical" evidence="1">
    <location>
        <begin position="94"/>
        <end position="116"/>
    </location>
</feature>
<evidence type="ECO:0000313" key="2">
    <source>
        <dbReference type="EMBL" id="GBM88991.1"/>
    </source>
</evidence>
<feature type="transmembrane region" description="Helical" evidence="1">
    <location>
        <begin position="137"/>
        <end position="168"/>
    </location>
</feature>
<evidence type="ECO:0008006" key="4">
    <source>
        <dbReference type="Google" id="ProtNLM"/>
    </source>
</evidence>
<feature type="transmembrane region" description="Helical" evidence="1">
    <location>
        <begin position="34"/>
        <end position="56"/>
    </location>
</feature>
<sequence>MRMDKITFLIRQLEVIRYSIELQDYRRVIRMSKITCVSAIAMIIVIPVVRALHYVLLPEYFQNCLINLLSEYETIKLGIYFLYEFADKHVNSTVMYAVSIFYASYCYSFSVSLRNIRKSSIGHKNQIYKDSIQILKAFEGIFSVVVFILFIMFFCTFFKMIFVFAFMFKYDETSIIYTYVLDFISRILLAIIVVLSADNLQREVRHSEYYFFGKSQPLDGRLIVAYNSHNQLELTDWGMFAVQKKLLLSMATWLFTYAVIIIQYYYAPSH</sequence>
<name>A0A4Y2JF98_ARAVE</name>
<keyword evidence="1" id="KW-0812">Transmembrane</keyword>
<dbReference type="EMBL" id="BGPR01003505">
    <property type="protein sequence ID" value="GBM88991.1"/>
    <property type="molecule type" value="Genomic_DNA"/>
</dbReference>
<keyword evidence="1" id="KW-1133">Transmembrane helix</keyword>
<evidence type="ECO:0000256" key="1">
    <source>
        <dbReference type="SAM" id="Phobius"/>
    </source>
</evidence>
<gene>
    <name evidence="2" type="ORF">AVEN_145114_1</name>
</gene>
<dbReference type="AlphaFoldDB" id="A0A4Y2JF98"/>
<keyword evidence="1" id="KW-0472">Membrane</keyword>